<dbReference type="Proteomes" id="UP000304912">
    <property type="component" value="Chromosome"/>
</dbReference>
<accession>A0A5B7YFT4</accession>
<gene>
    <name evidence="2" type="ORF">FBQ74_12150</name>
</gene>
<evidence type="ECO:0000313" key="3">
    <source>
        <dbReference type="Proteomes" id="UP000304912"/>
    </source>
</evidence>
<organism evidence="2 3">
    <name type="scientific">Salinimonas iocasae</name>
    <dbReference type="NCBI Taxonomy" id="2572577"/>
    <lineage>
        <taxon>Bacteria</taxon>
        <taxon>Pseudomonadati</taxon>
        <taxon>Pseudomonadota</taxon>
        <taxon>Gammaproteobacteria</taxon>
        <taxon>Alteromonadales</taxon>
        <taxon>Alteromonadaceae</taxon>
        <taxon>Alteromonas/Salinimonas group</taxon>
        <taxon>Salinimonas</taxon>
    </lineage>
</organism>
<dbReference type="KEGG" id="salk:FBQ74_12150"/>
<sequence length="646" mass="69213">MSVLTLSACGSGGSDSSEPLPAPNQSEPLTTGSLPAPSNPAPSNPLPEAPISDTTEEVEQDTPPADVEDAGQLPVNNIADTLTEDVSAEAATYRLGVQLASVSSDMTAWMFNDLMKSAGMRGQSVSDASHGWFYSTSAGIVTDRPANILTDAQGWPTSMTLKDGTIADTIFTTVMSSKVQGAYETGSYTLTYEGQGAFSFDNADIIEQQDGQIVLHYAGTGPLTISVTQTDPDGTGNYLKNIQLQRPGASNAETFSADYVSYLTSSRVVRTTNLFSDAALYGKPGTESRFQGASGWSQRSTMQTAHWGTVSGVPYEAMTELADKAIADLWLNIPLAADDAYVTAMAELLLTSLKTNRVLYIELGSDLANRTYPQSMGRDYALARATQRWPDAMQSELLANHSLLAKENVLISNWQAARTLEIQAIFDSVWNTEADRVVTVLAGTLNNSMKGYSYNAMLLDGVLLREFEGAEAPGLQADALAVDPVVVNNAANQFSVDSADAMLTDAINYVDGTGQYYEEAHAPGLRYAVRAAATLSQEYGIALTAYSGGHGLNASSYLNYQVLKSSQMYDVYQSVFSVWQEEGGGVFVAGQGIASTELPEYCTTATYSPANQVKTIGLKETQHQDESDAHMLRALKDEMRAIGQIK</sequence>
<name>A0A5B7YFT4_9ALTE</name>
<reference evidence="2 3" key="1">
    <citation type="submission" date="2019-04" db="EMBL/GenBank/DDBJ databases">
        <title>Salinimonas iocasae sp. nov., a halophilic bacterium isolated from the outer tube casing of tubeworms in Okinawa Trough.</title>
        <authorList>
            <person name="Zhang H."/>
            <person name="Wang H."/>
            <person name="Li C."/>
        </authorList>
    </citation>
    <scope>NUCLEOTIDE SEQUENCE [LARGE SCALE GENOMIC DNA]</scope>
    <source>
        <strain evidence="2 3">KX18D6</strain>
    </source>
</reference>
<dbReference type="AlphaFoldDB" id="A0A5B7YFT4"/>
<protein>
    <submittedName>
        <fullName evidence="2">Uncharacterized protein</fullName>
    </submittedName>
</protein>
<dbReference type="EMBL" id="CP039852">
    <property type="protein sequence ID" value="QCZ94176.1"/>
    <property type="molecule type" value="Genomic_DNA"/>
</dbReference>
<evidence type="ECO:0000256" key="1">
    <source>
        <dbReference type="SAM" id="MobiDB-lite"/>
    </source>
</evidence>
<feature type="compositionally biased region" description="Polar residues" evidence="1">
    <location>
        <begin position="23"/>
        <end position="32"/>
    </location>
</feature>
<dbReference type="OrthoDB" id="7783360at2"/>
<evidence type="ECO:0000313" key="2">
    <source>
        <dbReference type="EMBL" id="QCZ94176.1"/>
    </source>
</evidence>
<proteinExistence type="predicted"/>
<feature type="compositionally biased region" description="Pro residues" evidence="1">
    <location>
        <begin position="37"/>
        <end position="48"/>
    </location>
</feature>
<feature type="region of interest" description="Disordered" evidence="1">
    <location>
        <begin position="1"/>
        <end position="73"/>
    </location>
</feature>
<keyword evidence="3" id="KW-1185">Reference proteome</keyword>
<dbReference type="RefSeq" id="WP_139756917.1">
    <property type="nucleotide sequence ID" value="NZ_CP039852.1"/>
</dbReference>